<dbReference type="Proteomes" id="UP001221757">
    <property type="component" value="Unassembled WGS sequence"/>
</dbReference>
<dbReference type="InterPro" id="IPR050987">
    <property type="entry name" value="AtrR-like"/>
</dbReference>
<evidence type="ECO:0000259" key="2">
    <source>
        <dbReference type="SMART" id="SM00906"/>
    </source>
</evidence>
<dbReference type="GO" id="GO:0008270">
    <property type="term" value="F:zinc ion binding"/>
    <property type="evidence" value="ECO:0007669"/>
    <property type="project" value="InterPro"/>
</dbReference>
<gene>
    <name evidence="3" type="ORF">B0H17DRAFT_163010</name>
</gene>
<comment type="caution">
    <text evidence="3">The sequence shown here is derived from an EMBL/GenBank/DDBJ whole genome shotgun (WGS) entry which is preliminary data.</text>
</comment>
<sequence length="363" mass="41528">MKAHLFYGKFISVRFFDYAIKCIHGNTSIVLGVQQPEFWTTQPWEKLIIDAPQHVFPDDDLLTSLVNLYSERINPIFGILHSPTFRQSIAEGLHFRDQAFGAVVLAVCSVASRYSEDPTVLLDGVNSELSCGWKWFHQVHSLRASLSPEPSLHQLQRLLLSVLYLPGTWNPEECWILASLGLHFAQGAGAHHRSAYRRMKPLEAELYKRVFYFLLISETISSSHKGRLCLGHAIDFDLDLPLDYAEEYWETPNAVQPRGKPSISAFLVAYLPLMSIFGRIQRLVYPVNRPPPSQDTIAELDSELNKWVEALPEHLRWNPNQDNQVTPSSSFRLPSHAVHNTDFPRPVRRSIRQLLSWYSFPAL</sequence>
<keyword evidence="1" id="KW-0539">Nucleus</keyword>
<dbReference type="InterPro" id="IPR007219">
    <property type="entry name" value="XnlR_reg_dom"/>
</dbReference>
<dbReference type="AlphaFoldDB" id="A0AAD7D148"/>
<proteinExistence type="predicted"/>
<reference evidence="3" key="1">
    <citation type="submission" date="2023-03" db="EMBL/GenBank/DDBJ databases">
        <title>Massive genome expansion in bonnet fungi (Mycena s.s.) driven by repeated elements and novel gene families across ecological guilds.</title>
        <authorList>
            <consortium name="Lawrence Berkeley National Laboratory"/>
            <person name="Harder C.B."/>
            <person name="Miyauchi S."/>
            <person name="Viragh M."/>
            <person name="Kuo A."/>
            <person name="Thoen E."/>
            <person name="Andreopoulos B."/>
            <person name="Lu D."/>
            <person name="Skrede I."/>
            <person name="Drula E."/>
            <person name="Henrissat B."/>
            <person name="Morin E."/>
            <person name="Kohler A."/>
            <person name="Barry K."/>
            <person name="LaButti K."/>
            <person name="Morin E."/>
            <person name="Salamov A."/>
            <person name="Lipzen A."/>
            <person name="Mereny Z."/>
            <person name="Hegedus B."/>
            <person name="Baldrian P."/>
            <person name="Stursova M."/>
            <person name="Weitz H."/>
            <person name="Taylor A."/>
            <person name="Grigoriev I.V."/>
            <person name="Nagy L.G."/>
            <person name="Martin F."/>
            <person name="Kauserud H."/>
        </authorList>
    </citation>
    <scope>NUCLEOTIDE SEQUENCE</scope>
    <source>
        <strain evidence="3">CBHHK067</strain>
    </source>
</reference>
<dbReference type="Pfam" id="PF04082">
    <property type="entry name" value="Fungal_trans"/>
    <property type="match status" value="1"/>
</dbReference>
<dbReference type="PANTHER" id="PTHR46910">
    <property type="entry name" value="TRANSCRIPTION FACTOR PDR1"/>
    <property type="match status" value="1"/>
</dbReference>
<keyword evidence="4" id="KW-1185">Reference proteome</keyword>
<organism evidence="3 4">
    <name type="scientific">Mycena rosella</name>
    <name type="common">Pink bonnet</name>
    <name type="synonym">Agaricus rosellus</name>
    <dbReference type="NCBI Taxonomy" id="1033263"/>
    <lineage>
        <taxon>Eukaryota</taxon>
        <taxon>Fungi</taxon>
        <taxon>Dikarya</taxon>
        <taxon>Basidiomycota</taxon>
        <taxon>Agaricomycotina</taxon>
        <taxon>Agaricomycetes</taxon>
        <taxon>Agaricomycetidae</taxon>
        <taxon>Agaricales</taxon>
        <taxon>Marasmiineae</taxon>
        <taxon>Mycenaceae</taxon>
        <taxon>Mycena</taxon>
    </lineage>
</organism>
<evidence type="ECO:0000313" key="4">
    <source>
        <dbReference type="Proteomes" id="UP001221757"/>
    </source>
</evidence>
<feature type="domain" description="Xylanolytic transcriptional activator regulatory" evidence="2">
    <location>
        <begin position="174"/>
        <end position="247"/>
    </location>
</feature>
<dbReference type="GO" id="GO:0003677">
    <property type="term" value="F:DNA binding"/>
    <property type="evidence" value="ECO:0007669"/>
    <property type="project" value="InterPro"/>
</dbReference>
<dbReference type="GO" id="GO:0006351">
    <property type="term" value="P:DNA-templated transcription"/>
    <property type="evidence" value="ECO:0007669"/>
    <property type="project" value="InterPro"/>
</dbReference>
<dbReference type="GO" id="GO:0003700">
    <property type="term" value="F:DNA-binding transcription factor activity"/>
    <property type="evidence" value="ECO:0007669"/>
    <property type="project" value="InterPro"/>
</dbReference>
<name>A0AAD7D148_MYCRO</name>
<evidence type="ECO:0000313" key="3">
    <source>
        <dbReference type="EMBL" id="KAJ7674119.1"/>
    </source>
</evidence>
<dbReference type="CDD" id="cd12148">
    <property type="entry name" value="fungal_TF_MHR"/>
    <property type="match status" value="1"/>
</dbReference>
<dbReference type="EMBL" id="JARKIE010000159">
    <property type="protein sequence ID" value="KAJ7674119.1"/>
    <property type="molecule type" value="Genomic_DNA"/>
</dbReference>
<protein>
    <submittedName>
        <fullName evidence="3">Fungal-specific transcription factor domain-containing protein</fullName>
    </submittedName>
</protein>
<dbReference type="SMART" id="SM00906">
    <property type="entry name" value="Fungal_trans"/>
    <property type="match status" value="1"/>
</dbReference>
<dbReference type="PANTHER" id="PTHR46910:SF38">
    <property type="entry name" value="ZN(2)-C6 FUNGAL-TYPE DOMAIN-CONTAINING PROTEIN"/>
    <property type="match status" value="1"/>
</dbReference>
<evidence type="ECO:0000256" key="1">
    <source>
        <dbReference type="ARBA" id="ARBA00023242"/>
    </source>
</evidence>
<accession>A0AAD7D148</accession>